<evidence type="ECO:0000313" key="5">
    <source>
        <dbReference type="Proteomes" id="UP000092528"/>
    </source>
</evidence>
<evidence type="ECO:0000313" key="4">
    <source>
        <dbReference type="EMBL" id="ANU36126.1"/>
    </source>
</evidence>
<accession>A0A1B1NQD4</accession>
<dbReference type="PANTHER" id="PTHR11699">
    <property type="entry name" value="ALDEHYDE DEHYDROGENASE-RELATED"/>
    <property type="match status" value="1"/>
</dbReference>
<keyword evidence="5" id="KW-1185">Reference proteome</keyword>
<dbReference type="AlphaFoldDB" id="A0A1B1NQD4"/>
<dbReference type="InterPro" id="IPR016162">
    <property type="entry name" value="Ald_DH_N"/>
</dbReference>
<dbReference type="FunFam" id="3.40.605.10:FF:000007">
    <property type="entry name" value="NAD/NADP-dependent betaine aldehyde dehydrogenase"/>
    <property type="match status" value="1"/>
</dbReference>
<dbReference type="Gene3D" id="3.40.605.10">
    <property type="entry name" value="Aldehyde Dehydrogenase, Chain A, domain 1"/>
    <property type="match status" value="1"/>
</dbReference>
<sequence>MTQHQYAQKTFTQITNVAAEKALYIGGEWQSGVSTVSNINPSDIAENLGEFAQASEAQVQQAIAAAKQAQPEWEHTPIERKQAVLQAIGDELIGRCDELGALLAREEGKPFAEGRGEIYRAGQFFQYFAAEVLRQIGDNAASVRPGVSVEVTREAVGVIGIISPWNFPTATAAWKIAPALAFGNSVIWKPANLTPASAVALTEIIHRQGLPAGTFNLVLGGGSTVGNALIHSKQINGVSFTGSVDTGRKVAAATAPNFIRCQLEMGSKNALVIADDADIQIAVEATIAGSFSGAGQKCTASSRLVVMDSIHDAYVEALIKRMSELKVGHALDEGIFMGPVVDGKQLDANLTWIEKAKDCGAELAFGGERLTMPHEGFYMSPALFVNTKNSWEVNQEEVFAPMASVIRVADLDEAIATVNDTRFGLTGGIITQSLRSSAIFKQQAQTGCVMVNLPTAGTDYHVPFGGRKESSFGPREQGQYAKEFYTVVKTAYQRPY</sequence>
<dbReference type="KEGG" id="vsc:VSVS12_01968"/>
<protein>
    <submittedName>
        <fullName evidence="4">Aldehyde dehydrogenase (NAD(+))</fullName>
        <ecNumber evidence="4">1.2.1.3</ecNumber>
    </submittedName>
</protein>
<gene>
    <name evidence="4" type="ORF">VSVS05_00999</name>
</gene>
<keyword evidence="2 4" id="KW-0560">Oxidoreductase</keyword>
<dbReference type="PATRIC" id="fig|45658.6.peg.1933"/>
<name>A0A1B1NQD4_9VIBR</name>
<dbReference type="InterPro" id="IPR015590">
    <property type="entry name" value="Aldehyde_DH_dom"/>
</dbReference>
<dbReference type="Proteomes" id="UP000092528">
    <property type="component" value="Chromosome 1"/>
</dbReference>
<dbReference type="EMBL" id="CP016414">
    <property type="protein sequence ID" value="ANU36126.1"/>
    <property type="molecule type" value="Genomic_DNA"/>
</dbReference>
<proteinExistence type="inferred from homology"/>
<dbReference type="EC" id="1.2.1.3" evidence="4"/>
<evidence type="ECO:0000259" key="3">
    <source>
        <dbReference type="Pfam" id="PF00171"/>
    </source>
</evidence>
<dbReference type="SUPFAM" id="SSF53720">
    <property type="entry name" value="ALDH-like"/>
    <property type="match status" value="1"/>
</dbReference>
<dbReference type="Gene3D" id="3.40.309.10">
    <property type="entry name" value="Aldehyde Dehydrogenase, Chain A, domain 2"/>
    <property type="match status" value="1"/>
</dbReference>
<dbReference type="Pfam" id="PF00171">
    <property type="entry name" value="Aldedh"/>
    <property type="match status" value="1"/>
</dbReference>
<reference evidence="4 5" key="1">
    <citation type="submission" date="2016-07" db="EMBL/GenBank/DDBJ databases">
        <title>Genome sequencing of Vibrio scophthalmi strain VS-05, an isolated from Paralichthys olivaceus.</title>
        <authorList>
            <person name="Han H.-J."/>
        </authorList>
    </citation>
    <scope>NUCLEOTIDE SEQUENCE [LARGE SCALE GENOMIC DNA]</scope>
    <source>
        <strain evidence="4 5">VS-05</strain>
    </source>
</reference>
<comment type="similarity">
    <text evidence="1">Belongs to the aldehyde dehydrogenase family.</text>
</comment>
<feature type="domain" description="Aldehyde dehydrogenase" evidence="3">
    <location>
        <begin position="34"/>
        <end position="490"/>
    </location>
</feature>
<dbReference type="InterPro" id="IPR016163">
    <property type="entry name" value="Ald_DH_C"/>
</dbReference>
<organism evidence="4 5">
    <name type="scientific">Vibrio scophthalmi</name>
    <dbReference type="NCBI Taxonomy" id="45658"/>
    <lineage>
        <taxon>Bacteria</taxon>
        <taxon>Pseudomonadati</taxon>
        <taxon>Pseudomonadota</taxon>
        <taxon>Gammaproteobacteria</taxon>
        <taxon>Vibrionales</taxon>
        <taxon>Vibrionaceae</taxon>
        <taxon>Vibrio</taxon>
    </lineage>
</organism>
<evidence type="ECO:0000256" key="1">
    <source>
        <dbReference type="ARBA" id="ARBA00009986"/>
    </source>
</evidence>
<dbReference type="GeneID" id="96871012"/>
<evidence type="ECO:0000256" key="2">
    <source>
        <dbReference type="ARBA" id="ARBA00023002"/>
    </source>
</evidence>
<dbReference type="InterPro" id="IPR016161">
    <property type="entry name" value="Ald_DH/histidinol_DH"/>
</dbReference>
<dbReference type="GO" id="GO:0004029">
    <property type="term" value="F:aldehyde dehydrogenase (NAD+) activity"/>
    <property type="evidence" value="ECO:0007669"/>
    <property type="project" value="UniProtKB-EC"/>
</dbReference>
<dbReference type="RefSeq" id="WP_065430538.1">
    <property type="nucleotide sequence ID" value="NZ_CP016307.1"/>
</dbReference>
<dbReference type="STRING" id="45658.VSVS12_01968"/>